<dbReference type="InterPro" id="IPR035979">
    <property type="entry name" value="RBD_domain_sf"/>
</dbReference>
<dbReference type="GO" id="GO:0003723">
    <property type="term" value="F:RNA binding"/>
    <property type="evidence" value="ECO:0007669"/>
    <property type="project" value="InterPro"/>
</dbReference>
<proteinExistence type="predicted"/>
<sequence length="140" mass="15807">MTPQAELRRHFEGVSAEPDDVLNVFMREFSATVRMRNEEAAERARRALHGTLFRHLPLYVYRFRGIKIYVGNLPKGCGTEDIRPLFEDFGPVVACDVVKSGVKGVKSPLPLRRAWANLGLPSRWMEPRTNIGRNTSGSPV</sequence>
<reference evidence="2" key="2">
    <citation type="submission" date="2025-08" db="UniProtKB">
        <authorList>
            <consortium name="Ensembl"/>
        </authorList>
    </citation>
    <scope>IDENTIFICATION</scope>
</reference>
<dbReference type="InterPro" id="IPR000504">
    <property type="entry name" value="RRM_dom"/>
</dbReference>
<dbReference type="HOGENOM" id="CLU_045263_2_0_1"/>
<dbReference type="GeneTree" id="ENSGT01040000244370"/>
<dbReference type="Bgee" id="ENSACAG00000028084">
    <property type="expression patterns" value="Expressed in adrenal gland and 13 other cell types or tissues"/>
</dbReference>
<evidence type="ECO:0000259" key="1">
    <source>
        <dbReference type="Pfam" id="PF00076"/>
    </source>
</evidence>
<dbReference type="STRING" id="28377.ENSACAP00000020549"/>
<accession>H9GU83</accession>
<dbReference type="AlphaFoldDB" id="H9GU83"/>
<dbReference type="Proteomes" id="UP000001646">
    <property type="component" value="Unplaced"/>
</dbReference>
<dbReference type="InterPro" id="IPR012677">
    <property type="entry name" value="Nucleotide-bd_a/b_plait_sf"/>
</dbReference>
<dbReference type="eggNOG" id="KOG0118">
    <property type="taxonomic scope" value="Eukaryota"/>
</dbReference>
<feature type="domain" description="RRM" evidence="1">
    <location>
        <begin position="68"/>
        <end position="100"/>
    </location>
</feature>
<dbReference type="Gene3D" id="3.30.70.330">
    <property type="match status" value="1"/>
</dbReference>
<protein>
    <recommendedName>
        <fullName evidence="1">RRM domain-containing protein</fullName>
    </recommendedName>
</protein>
<dbReference type="Ensembl" id="ENSACAT00000023803.2">
    <property type="protein sequence ID" value="ENSACAP00000020549.2"/>
    <property type="gene ID" value="ENSACAG00000028084.2"/>
</dbReference>
<reference evidence="2" key="3">
    <citation type="submission" date="2025-09" db="UniProtKB">
        <authorList>
            <consortium name="Ensembl"/>
        </authorList>
    </citation>
    <scope>IDENTIFICATION</scope>
</reference>
<evidence type="ECO:0000313" key="3">
    <source>
        <dbReference type="Proteomes" id="UP000001646"/>
    </source>
</evidence>
<reference evidence="2" key="1">
    <citation type="submission" date="2009-12" db="EMBL/GenBank/DDBJ databases">
        <title>The Genome Sequence of Anolis carolinensis (Green Anole Lizard).</title>
        <authorList>
            <consortium name="The Genome Sequencing Platform"/>
            <person name="Di Palma F."/>
            <person name="Alfoldi J."/>
            <person name="Heiman D."/>
            <person name="Young S."/>
            <person name="Grabherr M."/>
            <person name="Johnson J."/>
            <person name="Lander E.S."/>
            <person name="Lindblad-Toh K."/>
        </authorList>
    </citation>
    <scope>NUCLEOTIDE SEQUENCE [LARGE SCALE GENOMIC DNA]</scope>
    <source>
        <strain evidence="2">JBL SC #1</strain>
    </source>
</reference>
<dbReference type="SUPFAM" id="SSF54928">
    <property type="entry name" value="RNA-binding domain, RBD"/>
    <property type="match status" value="1"/>
</dbReference>
<name>H9GU83_ANOCA</name>
<dbReference type="InParanoid" id="H9GU83"/>
<keyword evidence="3" id="KW-1185">Reference proteome</keyword>
<organism evidence="2 3">
    <name type="scientific">Anolis carolinensis</name>
    <name type="common">Green anole</name>
    <name type="synonym">American chameleon</name>
    <dbReference type="NCBI Taxonomy" id="28377"/>
    <lineage>
        <taxon>Eukaryota</taxon>
        <taxon>Metazoa</taxon>
        <taxon>Chordata</taxon>
        <taxon>Craniata</taxon>
        <taxon>Vertebrata</taxon>
        <taxon>Euteleostomi</taxon>
        <taxon>Lepidosauria</taxon>
        <taxon>Squamata</taxon>
        <taxon>Bifurcata</taxon>
        <taxon>Unidentata</taxon>
        <taxon>Episquamata</taxon>
        <taxon>Toxicofera</taxon>
        <taxon>Iguania</taxon>
        <taxon>Dactyloidae</taxon>
        <taxon>Anolis</taxon>
    </lineage>
</organism>
<dbReference type="Pfam" id="PF00076">
    <property type="entry name" value="RRM_1"/>
    <property type="match status" value="1"/>
</dbReference>
<evidence type="ECO:0000313" key="2">
    <source>
        <dbReference type="Ensembl" id="ENSACAP00000020549.2"/>
    </source>
</evidence>